<dbReference type="InterPro" id="IPR011021">
    <property type="entry name" value="Arrestin-like_N"/>
</dbReference>
<sequence length="358" mass="39871">MEYNHHINTCVSHLPSNVQRNRSYKLKSRRPHTGSPIETSQESESPASTDTSLPTYTSRGRGLESVFEKRGSVKPIVLRSSYISTSHSKGGAQLRDSRQDEVYTHSQSVRGSKPWVTLHMYTPKSRVSRRPTLPQAYGGQPFEGVIEINADKPVSIQEIKLTVKGKLILGASSDASSTFLHLSIPLWPNPKDSANCNGKKSTSSGSSSKTRFTGYHAFPFSFTFPTEINATSNASDLDPLSIPTAEIRQRHQLQYRYRDWDWIISGLTYIPTVIPPPLPTGLRLAYDVKSTGLAEFDDYGVVVPSPIADPRIWYALPKLYIAKPLSYNRGTHIPLFLSISSDDSRILNTLCTPHTPRI</sequence>
<gene>
    <name evidence="3" type="ORF">CVT24_006394</name>
</gene>
<dbReference type="EMBL" id="NHTK01004961">
    <property type="protein sequence ID" value="PPQ83934.1"/>
    <property type="molecule type" value="Genomic_DNA"/>
</dbReference>
<dbReference type="AlphaFoldDB" id="A0A409WZH8"/>
<feature type="compositionally biased region" description="Basic residues" evidence="1">
    <location>
        <begin position="22"/>
        <end position="32"/>
    </location>
</feature>
<dbReference type="InParanoid" id="A0A409WZH8"/>
<name>A0A409WZH8_9AGAR</name>
<keyword evidence="4" id="KW-1185">Reference proteome</keyword>
<accession>A0A409WZH8</accession>
<dbReference type="InterPro" id="IPR014752">
    <property type="entry name" value="Arrestin-like_C"/>
</dbReference>
<dbReference type="Pfam" id="PF00339">
    <property type="entry name" value="Arrestin_N"/>
    <property type="match status" value="1"/>
</dbReference>
<evidence type="ECO:0000256" key="1">
    <source>
        <dbReference type="SAM" id="MobiDB-lite"/>
    </source>
</evidence>
<reference evidence="3 4" key="1">
    <citation type="journal article" date="2018" name="Evol. Lett.">
        <title>Horizontal gene cluster transfer increased hallucinogenic mushroom diversity.</title>
        <authorList>
            <person name="Reynolds H.T."/>
            <person name="Vijayakumar V."/>
            <person name="Gluck-Thaler E."/>
            <person name="Korotkin H.B."/>
            <person name="Matheny P.B."/>
            <person name="Slot J.C."/>
        </authorList>
    </citation>
    <scope>NUCLEOTIDE SEQUENCE [LARGE SCALE GENOMIC DNA]</scope>
    <source>
        <strain evidence="3 4">2629</strain>
    </source>
</reference>
<dbReference type="OrthoDB" id="3261578at2759"/>
<organism evidence="3 4">
    <name type="scientific">Panaeolus cyanescens</name>
    <dbReference type="NCBI Taxonomy" id="181874"/>
    <lineage>
        <taxon>Eukaryota</taxon>
        <taxon>Fungi</taxon>
        <taxon>Dikarya</taxon>
        <taxon>Basidiomycota</taxon>
        <taxon>Agaricomycotina</taxon>
        <taxon>Agaricomycetes</taxon>
        <taxon>Agaricomycetidae</taxon>
        <taxon>Agaricales</taxon>
        <taxon>Agaricineae</taxon>
        <taxon>Galeropsidaceae</taxon>
        <taxon>Panaeolus</taxon>
    </lineage>
</organism>
<dbReference type="Proteomes" id="UP000284842">
    <property type="component" value="Unassembled WGS sequence"/>
</dbReference>
<feature type="compositionally biased region" description="Polar residues" evidence="1">
    <location>
        <begin position="36"/>
        <end position="58"/>
    </location>
</feature>
<dbReference type="Gene3D" id="2.60.40.640">
    <property type="match status" value="1"/>
</dbReference>
<feature type="region of interest" description="Disordered" evidence="1">
    <location>
        <begin position="18"/>
        <end position="64"/>
    </location>
</feature>
<comment type="caution">
    <text evidence="3">The sequence shown here is derived from an EMBL/GenBank/DDBJ whole genome shotgun (WGS) entry which is preliminary data.</text>
</comment>
<protein>
    <recommendedName>
        <fullName evidence="2">Arrestin-like N-terminal domain-containing protein</fullName>
    </recommendedName>
</protein>
<evidence type="ECO:0000313" key="4">
    <source>
        <dbReference type="Proteomes" id="UP000284842"/>
    </source>
</evidence>
<evidence type="ECO:0000259" key="2">
    <source>
        <dbReference type="Pfam" id="PF00339"/>
    </source>
</evidence>
<evidence type="ECO:0000313" key="3">
    <source>
        <dbReference type="EMBL" id="PPQ83934.1"/>
    </source>
</evidence>
<feature type="domain" description="Arrestin-like N-terminal" evidence="2">
    <location>
        <begin position="137"/>
        <end position="232"/>
    </location>
</feature>
<proteinExistence type="predicted"/>